<organism evidence="1 3">
    <name type="scientific">Candidatus Scatousia excrementigallinarum</name>
    <dbReference type="NCBI Taxonomy" id="2840935"/>
    <lineage>
        <taxon>Bacteria</taxon>
        <taxon>Candidatus Scatousia</taxon>
    </lineage>
</organism>
<gene>
    <name evidence="1" type="ORF">IAC10_03660</name>
    <name evidence="2" type="ORF">IAC10_14645</name>
</gene>
<sequence>CDGQTDPFKGPTTGNCEVSNPTDIYPVIMYDQTVLPATVAAEAVLYGAGK</sequence>
<proteinExistence type="predicted"/>
<reference evidence="1" key="2">
    <citation type="journal article" date="2021" name="PeerJ">
        <title>Extensive microbial diversity within the chicken gut microbiome revealed by metagenomics and culture.</title>
        <authorList>
            <person name="Gilroy R."/>
            <person name="Ravi A."/>
            <person name="Getino M."/>
            <person name="Pursley I."/>
            <person name="Horton D.L."/>
            <person name="Alikhan N.F."/>
            <person name="Baker D."/>
            <person name="Gharbi K."/>
            <person name="Hall N."/>
            <person name="Watson M."/>
            <person name="Adriaenssens E.M."/>
            <person name="Foster-Nyarko E."/>
            <person name="Jarju S."/>
            <person name="Secka A."/>
            <person name="Antonio M."/>
            <person name="Oren A."/>
            <person name="Chaudhuri R.R."/>
            <person name="La Ragione R."/>
            <person name="Hildebrand F."/>
            <person name="Pallen M.J."/>
        </authorList>
    </citation>
    <scope>NUCLEOTIDE SEQUENCE</scope>
    <source>
        <strain evidence="1">6276</strain>
    </source>
</reference>
<reference evidence="1" key="1">
    <citation type="submission" date="2020-10" db="EMBL/GenBank/DDBJ databases">
        <authorList>
            <person name="Gilroy R."/>
        </authorList>
    </citation>
    <scope>NUCLEOTIDE SEQUENCE</scope>
    <source>
        <strain evidence="1">6276</strain>
    </source>
</reference>
<dbReference type="EMBL" id="DVIU01000078">
    <property type="protein sequence ID" value="HIS35712.1"/>
    <property type="molecule type" value="Genomic_DNA"/>
</dbReference>
<dbReference type="Proteomes" id="UP000823928">
    <property type="component" value="Unassembled WGS sequence"/>
</dbReference>
<dbReference type="AlphaFoldDB" id="A0A9D1EYE6"/>
<evidence type="ECO:0000313" key="2">
    <source>
        <dbReference type="EMBL" id="HIS37840.1"/>
    </source>
</evidence>
<evidence type="ECO:0000313" key="3">
    <source>
        <dbReference type="Proteomes" id="UP000823928"/>
    </source>
</evidence>
<protein>
    <submittedName>
        <fullName evidence="1">Uncharacterized protein</fullName>
    </submittedName>
</protein>
<accession>A0A9D1EYE6</accession>
<comment type="caution">
    <text evidence="1">The sequence shown here is derived from an EMBL/GenBank/DDBJ whole genome shotgun (WGS) entry which is preliminary data.</text>
</comment>
<dbReference type="EMBL" id="DVIU01000299">
    <property type="protein sequence ID" value="HIS37840.1"/>
    <property type="molecule type" value="Genomic_DNA"/>
</dbReference>
<evidence type="ECO:0000313" key="1">
    <source>
        <dbReference type="EMBL" id="HIS35712.1"/>
    </source>
</evidence>
<name>A0A9D1EYE6_9BACT</name>
<feature type="non-terminal residue" evidence="1">
    <location>
        <position position="1"/>
    </location>
</feature>